<dbReference type="NCBIfam" id="TIGR00254">
    <property type="entry name" value="GGDEF"/>
    <property type="match status" value="1"/>
</dbReference>
<comment type="caution">
    <text evidence="7">The sequence shown here is derived from an EMBL/GenBank/DDBJ whole genome shotgun (WGS) entry which is preliminary data.</text>
</comment>
<dbReference type="Proteomes" id="UP000587070">
    <property type="component" value="Unassembled WGS sequence"/>
</dbReference>
<organism evidence="7 8">
    <name type="scientific">Rhodocyclus tenuis</name>
    <name type="common">Rhodospirillum tenue</name>
    <dbReference type="NCBI Taxonomy" id="1066"/>
    <lineage>
        <taxon>Bacteria</taxon>
        <taxon>Pseudomonadati</taxon>
        <taxon>Pseudomonadota</taxon>
        <taxon>Betaproteobacteria</taxon>
        <taxon>Rhodocyclales</taxon>
        <taxon>Rhodocyclaceae</taxon>
        <taxon>Rhodocyclus</taxon>
    </lineage>
</organism>
<dbReference type="Gene3D" id="3.30.70.270">
    <property type="match status" value="1"/>
</dbReference>
<dbReference type="Pfam" id="PF08447">
    <property type="entry name" value="PAS_3"/>
    <property type="match status" value="1"/>
</dbReference>
<evidence type="ECO:0000256" key="2">
    <source>
        <dbReference type="ARBA" id="ARBA00022723"/>
    </source>
</evidence>
<sequence>MVAVIIALTGWAIFEERADARRAAVLASANVAQILADNFTSSVRQIDLGLLAIIDEMARQKRSARIDAAALAATIDRQNSRLRETLGFRIFGADGALQAGSANLAQPYGNIAQRNYFMAHRDNADSGLLVGPAEFGLTTHTWRVSVSRRISNPNGSFAGVVICSIPTKVLSENFAKVDMGSKGEVLLAHADAGLAARFPEVERSDELSFDGKLDPRFLEIIRSGARIAQYEYRSPVDAVDRLATVRWVEGFPYYLLVGVAEEDYLAKWRRNTLWLLLFASLMSAAVVAGAMNIHRRISNAGIADAALRANEFRWKSALEGAGAGVWDWDVPSGEIRYSAGWREMLGYDEEDILPGRAQSQALIHPDDHTRVAAAVREHLAGKTPRFLAELRLRCKDGQYRWILSRGMIINHGADGKPLRMIGTSTDISARKRDEEQLRLSENVFTHAQEAIVLCDVDSGTTVIDVNPAFTRITGYLREEVIGRRVSELEAFRYAQDVFEATQRALLAVGYWSGEKTHYRKNGDSYPVFLRVSAVRDDTGAANQFVAFFSDISQQKEQQRQLEQAAYCDTLTGLPNRRLLRDRLTLALAGNKRNGLHGALLLLDLDNFKPLNDEHGHALGDLLLIEVARRLGASVREVDTVARLGGDEFVVVLTGLNADAALCRREAQLVAEKIRSLLAETYVLPLSEDGGEASFVEHHCTASIGVTLFKHPDSYPDEILQRADKAMYAAKESGRNAIGFYPETAVPATTTDELAGKLIHLNWSPDYECGNRLIDDQHRALVAAANRLLTNILTGHQETQLAAQIDALMQDLVQHFKDEEAIFTAAGFPDSDGHKAIHRQLVEEAVAIVEHFHSGQLDVGEMFKFLAQNVVTQHILSADRAFFPYVR</sequence>
<dbReference type="Pfam" id="PF01814">
    <property type="entry name" value="Hemerythrin"/>
    <property type="match status" value="1"/>
</dbReference>
<dbReference type="PANTHER" id="PTHR46663:SF3">
    <property type="entry name" value="SLL0267 PROTEIN"/>
    <property type="match status" value="1"/>
</dbReference>
<dbReference type="CDD" id="cd00130">
    <property type="entry name" value="PAS"/>
    <property type="match status" value="2"/>
</dbReference>
<feature type="domain" description="GGDEF" evidence="6">
    <location>
        <begin position="595"/>
        <end position="742"/>
    </location>
</feature>
<evidence type="ECO:0000259" key="6">
    <source>
        <dbReference type="PROSITE" id="PS50887"/>
    </source>
</evidence>
<dbReference type="FunFam" id="3.30.70.270:FF:000001">
    <property type="entry name" value="Diguanylate cyclase domain protein"/>
    <property type="match status" value="1"/>
</dbReference>
<keyword evidence="8" id="KW-1185">Reference proteome</keyword>
<dbReference type="EMBL" id="JACIGE010000004">
    <property type="protein sequence ID" value="MBB4247016.1"/>
    <property type="molecule type" value="Genomic_DNA"/>
</dbReference>
<dbReference type="RefSeq" id="WP_153115531.1">
    <property type="nucleotide sequence ID" value="NZ_JACIGE010000004.1"/>
</dbReference>
<keyword evidence="3" id="KW-0408">Iron</keyword>
<feature type="domain" description="PAS" evidence="4">
    <location>
        <begin position="433"/>
        <end position="483"/>
    </location>
</feature>
<dbReference type="PROSITE" id="PS50887">
    <property type="entry name" value="GGDEF"/>
    <property type="match status" value="1"/>
</dbReference>
<dbReference type="SMART" id="SM00091">
    <property type="entry name" value="PAS"/>
    <property type="match status" value="2"/>
</dbReference>
<dbReference type="CDD" id="cd12915">
    <property type="entry name" value="PDC2_DGC_like"/>
    <property type="match status" value="1"/>
</dbReference>
<dbReference type="InterPro" id="IPR016131">
    <property type="entry name" value="Haemerythrin_Fe_BS"/>
</dbReference>
<feature type="domain" description="PAS" evidence="4">
    <location>
        <begin position="310"/>
        <end position="382"/>
    </location>
</feature>
<keyword evidence="2" id="KW-0479">Metal-binding</keyword>
<dbReference type="InterPro" id="IPR043128">
    <property type="entry name" value="Rev_trsase/Diguanyl_cyclase"/>
</dbReference>
<dbReference type="SUPFAM" id="SSF55785">
    <property type="entry name" value="PYP-like sensor domain (PAS domain)"/>
    <property type="match status" value="2"/>
</dbReference>
<dbReference type="InterPro" id="IPR001610">
    <property type="entry name" value="PAC"/>
</dbReference>
<dbReference type="AlphaFoldDB" id="A0A840G509"/>
<dbReference type="InterPro" id="IPR052163">
    <property type="entry name" value="DGC-Regulatory_Protein"/>
</dbReference>
<accession>A0A840G509</accession>
<gene>
    <name evidence="7" type="ORF">GGD90_001382</name>
</gene>
<dbReference type="InterPro" id="IPR000014">
    <property type="entry name" value="PAS"/>
</dbReference>
<dbReference type="SMART" id="SM00267">
    <property type="entry name" value="GGDEF"/>
    <property type="match status" value="1"/>
</dbReference>
<evidence type="ECO:0000313" key="8">
    <source>
        <dbReference type="Proteomes" id="UP000587070"/>
    </source>
</evidence>
<dbReference type="Gene3D" id="1.20.120.50">
    <property type="entry name" value="Hemerythrin-like"/>
    <property type="match status" value="1"/>
</dbReference>
<dbReference type="InterPro" id="IPR035965">
    <property type="entry name" value="PAS-like_dom_sf"/>
</dbReference>
<dbReference type="Pfam" id="PF00990">
    <property type="entry name" value="GGDEF"/>
    <property type="match status" value="1"/>
</dbReference>
<dbReference type="GO" id="GO:0003824">
    <property type="term" value="F:catalytic activity"/>
    <property type="evidence" value="ECO:0007669"/>
    <property type="project" value="UniProtKB-ARBA"/>
</dbReference>
<proteinExistence type="inferred from homology"/>
<feature type="domain" description="PAC" evidence="5">
    <location>
        <begin position="386"/>
        <end position="439"/>
    </location>
</feature>
<dbReference type="NCBIfam" id="TIGR02481">
    <property type="entry name" value="hemeryth_dom"/>
    <property type="match status" value="1"/>
</dbReference>
<dbReference type="InterPro" id="IPR012312">
    <property type="entry name" value="Hemerythrin-like"/>
</dbReference>
<protein>
    <submittedName>
        <fullName evidence="7">Diguanylate cyclase (GGDEF)-like protein/hemerythrin-like metal-binding protein/PAS domain S-box-containing protein</fullName>
    </submittedName>
</protein>
<reference evidence="7 8" key="1">
    <citation type="submission" date="2020-08" db="EMBL/GenBank/DDBJ databases">
        <title>Genome sequencing of Purple Non-Sulfur Bacteria from various extreme environments.</title>
        <authorList>
            <person name="Mayer M."/>
        </authorList>
    </citation>
    <scope>NUCLEOTIDE SEQUENCE [LARGE SCALE GENOMIC DNA]</scope>
    <source>
        <strain evidence="7 8">2761</strain>
    </source>
</reference>
<evidence type="ECO:0000256" key="1">
    <source>
        <dbReference type="ARBA" id="ARBA00010587"/>
    </source>
</evidence>
<dbReference type="CDD" id="cd12914">
    <property type="entry name" value="PDC1_DGC_like"/>
    <property type="match status" value="1"/>
</dbReference>
<dbReference type="OrthoDB" id="8929028at2"/>
<dbReference type="PROSITE" id="PS50112">
    <property type="entry name" value="PAS"/>
    <property type="match status" value="2"/>
</dbReference>
<dbReference type="InterPro" id="IPR029787">
    <property type="entry name" value="Nucleotide_cyclase"/>
</dbReference>
<evidence type="ECO:0000256" key="3">
    <source>
        <dbReference type="ARBA" id="ARBA00023004"/>
    </source>
</evidence>
<dbReference type="CDD" id="cd12107">
    <property type="entry name" value="Hemerythrin"/>
    <property type="match status" value="1"/>
</dbReference>
<dbReference type="InterPro" id="IPR013655">
    <property type="entry name" value="PAS_fold_3"/>
</dbReference>
<dbReference type="PROSITE" id="PS50113">
    <property type="entry name" value="PAC"/>
    <property type="match status" value="2"/>
</dbReference>
<dbReference type="NCBIfam" id="TIGR00229">
    <property type="entry name" value="sensory_box"/>
    <property type="match status" value="2"/>
</dbReference>
<evidence type="ECO:0000313" key="7">
    <source>
        <dbReference type="EMBL" id="MBB4247016.1"/>
    </source>
</evidence>
<evidence type="ECO:0000259" key="4">
    <source>
        <dbReference type="PROSITE" id="PS50112"/>
    </source>
</evidence>
<dbReference type="Gene3D" id="3.30.450.20">
    <property type="entry name" value="PAS domain"/>
    <property type="match status" value="4"/>
</dbReference>
<dbReference type="NCBIfam" id="NF033749">
    <property type="entry name" value="bact_hemeryth"/>
    <property type="match status" value="1"/>
</dbReference>
<dbReference type="InterPro" id="IPR035938">
    <property type="entry name" value="Hemerythrin-like_sf"/>
</dbReference>
<feature type="domain" description="PAC" evidence="5">
    <location>
        <begin position="511"/>
        <end position="563"/>
    </location>
</feature>
<dbReference type="SMART" id="SM00086">
    <property type="entry name" value="PAC"/>
    <property type="match status" value="2"/>
</dbReference>
<dbReference type="InterPro" id="IPR000700">
    <property type="entry name" value="PAS-assoc_C"/>
</dbReference>
<dbReference type="CDD" id="cd01949">
    <property type="entry name" value="GGDEF"/>
    <property type="match status" value="1"/>
</dbReference>
<dbReference type="PANTHER" id="PTHR46663">
    <property type="entry name" value="DIGUANYLATE CYCLASE DGCT-RELATED"/>
    <property type="match status" value="1"/>
</dbReference>
<dbReference type="SUPFAM" id="SSF55073">
    <property type="entry name" value="Nucleotide cyclase"/>
    <property type="match status" value="1"/>
</dbReference>
<name>A0A840G509_RHOTE</name>
<comment type="similarity">
    <text evidence="1">Belongs to the hemerythrin family.</text>
</comment>
<dbReference type="SUPFAM" id="SSF47188">
    <property type="entry name" value="Hemerythrin-like"/>
    <property type="match status" value="1"/>
</dbReference>
<evidence type="ECO:0000259" key="5">
    <source>
        <dbReference type="PROSITE" id="PS50113"/>
    </source>
</evidence>
<dbReference type="PROSITE" id="PS00550">
    <property type="entry name" value="HEMERYTHRINS"/>
    <property type="match status" value="1"/>
</dbReference>
<dbReference type="InterPro" id="IPR000160">
    <property type="entry name" value="GGDEF_dom"/>
</dbReference>
<dbReference type="Pfam" id="PF13426">
    <property type="entry name" value="PAS_9"/>
    <property type="match status" value="1"/>
</dbReference>
<dbReference type="GO" id="GO:0046872">
    <property type="term" value="F:metal ion binding"/>
    <property type="evidence" value="ECO:0007669"/>
    <property type="project" value="UniProtKB-KW"/>
</dbReference>
<dbReference type="InterPro" id="IPR012827">
    <property type="entry name" value="Hemerythrin_metal-bd"/>
</dbReference>